<organism evidence="2 3">
    <name type="scientific">Methylobacterium terrae</name>
    <dbReference type="NCBI Taxonomy" id="2202827"/>
    <lineage>
        <taxon>Bacteria</taxon>
        <taxon>Pseudomonadati</taxon>
        <taxon>Pseudomonadota</taxon>
        <taxon>Alphaproteobacteria</taxon>
        <taxon>Hyphomicrobiales</taxon>
        <taxon>Methylobacteriaceae</taxon>
        <taxon>Methylobacterium</taxon>
    </lineage>
</organism>
<name>A0A2U8WG44_9HYPH</name>
<accession>A0A2U8WG44</accession>
<dbReference type="EMBL" id="CP029553">
    <property type="protein sequence ID" value="AWN45019.1"/>
    <property type="molecule type" value="Genomic_DNA"/>
</dbReference>
<gene>
    <name evidence="2" type="ORF">DK419_00640</name>
</gene>
<keyword evidence="3" id="KW-1185">Reference proteome</keyword>
<evidence type="ECO:0000313" key="2">
    <source>
        <dbReference type="EMBL" id="AWN45019.1"/>
    </source>
</evidence>
<dbReference type="AlphaFoldDB" id="A0A2U8WG44"/>
<dbReference type="KEGG" id="mtea:DK419_00640"/>
<protein>
    <submittedName>
        <fullName evidence="2">Uncharacterized protein</fullName>
    </submittedName>
</protein>
<evidence type="ECO:0000256" key="1">
    <source>
        <dbReference type="SAM" id="MobiDB-lite"/>
    </source>
</evidence>
<evidence type="ECO:0000313" key="3">
    <source>
        <dbReference type="Proteomes" id="UP000245444"/>
    </source>
</evidence>
<feature type="region of interest" description="Disordered" evidence="1">
    <location>
        <begin position="60"/>
        <end position="79"/>
    </location>
</feature>
<proteinExistence type="predicted"/>
<sequence length="79" mass="8180">MAAALAFLALAGPSRALDQRIQPVRPPGMPPPKLETMPRPTQSRNGPIYIGGGWYRTPSGATVNAGGPPPRPVAPGGIR</sequence>
<reference evidence="2 3" key="1">
    <citation type="submission" date="2018-05" db="EMBL/GenBank/DDBJ databases">
        <title>Complete Genome Sequence of Methylobacterium sp. 17Sr1-28.</title>
        <authorList>
            <person name="Srinivasan S."/>
        </authorList>
    </citation>
    <scope>NUCLEOTIDE SEQUENCE [LARGE SCALE GENOMIC DNA]</scope>
    <source>
        <strain evidence="2 3">17Sr1-28</strain>
    </source>
</reference>
<feature type="compositionally biased region" description="Pro residues" evidence="1">
    <location>
        <begin position="24"/>
        <end position="33"/>
    </location>
</feature>
<dbReference type="Proteomes" id="UP000245444">
    <property type="component" value="Chromosome"/>
</dbReference>
<feature type="region of interest" description="Disordered" evidence="1">
    <location>
        <begin position="18"/>
        <end position="52"/>
    </location>
</feature>